<evidence type="ECO:0000313" key="1">
    <source>
        <dbReference type="EMBL" id="MXY33984.1"/>
    </source>
</evidence>
<protein>
    <submittedName>
        <fullName evidence="1">ABC transporter substrate-binding protein</fullName>
    </submittedName>
</protein>
<dbReference type="InterPro" id="IPR008869">
    <property type="entry name" value="MlaC/ttg2D"/>
</dbReference>
<dbReference type="InterPro" id="IPR006311">
    <property type="entry name" value="TAT_signal"/>
</dbReference>
<name>A0A6B0XZ33_9RHOB</name>
<dbReference type="Pfam" id="PF05494">
    <property type="entry name" value="MlaC"/>
    <property type="match status" value="1"/>
</dbReference>
<dbReference type="EMBL" id="VXRY01000307">
    <property type="protein sequence ID" value="MXY33984.1"/>
    <property type="molecule type" value="Genomic_DNA"/>
</dbReference>
<gene>
    <name evidence="1" type="ORF">F4Y60_07810</name>
</gene>
<reference evidence="1" key="1">
    <citation type="submission" date="2019-09" db="EMBL/GenBank/DDBJ databases">
        <title>Characterisation of the sponge microbiome using genome-centric metagenomics.</title>
        <authorList>
            <person name="Engelberts J.P."/>
            <person name="Robbins S.J."/>
            <person name="De Goeij J.M."/>
            <person name="Aranda M."/>
            <person name="Bell S.C."/>
            <person name="Webster N.S."/>
        </authorList>
    </citation>
    <scope>NUCLEOTIDE SEQUENCE</scope>
    <source>
        <strain evidence="1">SB0664_bin_43</strain>
    </source>
</reference>
<accession>A0A6B0XZ33</accession>
<organism evidence="1">
    <name type="scientific">Boseongicola sp. SB0664_bin_43</name>
    <dbReference type="NCBI Taxonomy" id="2604844"/>
    <lineage>
        <taxon>Bacteria</taxon>
        <taxon>Pseudomonadati</taxon>
        <taxon>Pseudomonadota</taxon>
        <taxon>Alphaproteobacteria</taxon>
        <taxon>Rhodobacterales</taxon>
        <taxon>Paracoccaceae</taxon>
        <taxon>Boseongicola</taxon>
    </lineage>
</organism>
<comment type="caution">
    <text evidence="1">The sequence shown here is derived from an EMBL/GenBank/DDBJ whole genome shotgun (WGS) entry which is preliminary data.</text>
</comment>
<dbReference type="PROSITE" id="PS51318">
    <property type="entry name" value="TAT"/>
    <property type="match status" value="1"/>
</dbReference>
<dbReference type="AlphaFoldDB" id="A0A6B0XZ33"/>
<sequence length="205" mass="22132">MKSSTTNSELTRRTLLFAGACGAVALRAAPARALSSDEARSLIDAVVNDIHRVINSGMPIESTLKEFEKIFLNYADVQAIARSALGPPARTASPGQVRAFTAAFSGYIARKYGKRFREFKGGAIEVTDARKRSRVHEVRAIARLRGREPLAMSFVVSDRSGKTLFIDILIEGISLLKSERVEIGALLDKQGGDVDRLVAALNGTG</sequence>
<dbReference type="PANTHER" id="PTHR36573:SF1">
    <property type="entry name" value="INTERMEMBRANE PHOSPHOLIPID TRANSPORT SYSTEM BINDING PROTEIN MLAC"/>
    <property type="match status" value="1"/>
</dbReference>
<dbReference type="Gene3D" id="3.10.450.710">
    <property type="entry name" value="Tgt2/MlaC"/>
    <property type="match status" value="1"/>
</dbReference>
<dbReference type="InterPro" id="IPR042245">
    <property type="entry name" value="Tgt2/MlaC_sf"/>
</dbReference>
<proteinExistence type="predicted"/>
<dbReference type="PANTHER" id="PTHR36573">
    <property type="entry name" value="INTERMEMBRANE PHOSPHOLIPID TRANSPORT SYSTEM BINDING PROTEIN MLAC"/>
    <property type="match status" value="1"/>
</dbReference>